<dbReference type="PROSITE" id="PS51257">
    <property type="entry name" value="PROKAR_LIPOPROTEIN"/>
    <property type="match status" value="1"/>
</dbReference>
<name>A0ABP7E5B7_9SPHN</name>
<feature type="chain" id="PRO_5046813308" evidence="1">
    <location>
        <begin position="20"/>
        <end position="170"/>
    </location>
</feature>
<comment type="caution">
    <text evidence="2">The sequence shown here is derived from an EMBL/GenBank/DDBJ whole genome shotgun (WGS) entry which is preliminary data.</text>
</comment>
<proteinExistence type="predicted"/>
<gene>
    <name evidence="2" type="ORF">GCM10022268_22930</name>
</gene>
<evidence type="ECO:0000256" key="1">
    <source>
        <dbReference type="SAM" id="SignalP"/>
    </source>
</evidence>
<keyword evidence="1" id="KW-0732">Signal</keyword>
<accession>A0ABP7E5B7</accession>
<dbReference type="RefSeq" id="WP_344693530.1">
    <property type="nucleotide sequence ID" value="NZ_BAABBF010000005.1"/>
</dbReference>
<dbReference type="EMBL" id="BAABBF010000005">
    <property type="protein sequence ID" value="GAA3713579.1"/>
    <property type="molecule type" value="Genomic_DNA"/>
</dbReference>
<keyword evidence="3" id="KW-1185">Reference proteome</keyword>
<organism evidence="2 3">
    <name type="scientific">Sphingomonas cynarae</name>
    <dbReference type="NCBI Taxonomy" id="930197"/>
    <lineage>
        <taxon>Bacteria</taxon>
        <taxon>Pseudomonadati</taxon>
        <taxon>Pseudomonadota</taxon>
        <taxon>Alphaproteobacteria</taxon>
        <taxon>Sphingomonadales</taxon>
        <taxon>Sphingomonadaceae</taxon>
        <taxon>Sphingomonas</taxon>
    </lineage>
</organism>
<dbReference type="Proteomes" id="UP001500523">
    <property type="component" value="Unassembled WGS sequence"/>
</dbReference>
<evidence type="ECO:0000313" key="3">
    <source>
        <dbReference type="Proteomes" id="UP001500523"/>
    </source>
</evidence>
<sequence>MQKIVLIASIALSAPITLAACSRDTNAYPSLAQRPAETRGFAEPEAPAPEPIRADPALDTAIADLSKRLAAIKASFDRDAGQTERAAAAARGRAVGSDAWLTAQTVLAALDDWRAQASSLASDAGELASARAATLAPAYPALNDLQAALTAEVARQDATIDRIQAALPAA</sequence>
<protein>
    <submittedName>
        <fullName evidence="2">Uncharacterized protein</fullName>
    </submittedName>
</protein>
<evidence type="ECO:0000313" key="2">
    <source>
        <dbReference type="EMBL" id="GAA3713579.1"/>
    </source>
</evidence>
<feature type="signal peptide" evidence="1">
    <location>
        <begin position="1"/>
        <end position="19"/>
    </location>
</feature>
<reference evidence="3" key="1">
    <citation type="journal article" date="2019" name="Int. J. Syst. Evol. Microbiol.">
        <title>The Global Catalogue of Microorganisms (GCM) 10K type strain sequencing project: providing services to taxonomists for standard genome sequencing and annotation.</title>
        <authorList>
            <consortium name="The Broad Institute Genomics Platform"/>
            <consortium name="The Broad Institute Genome Sequencing Center for Infectious Disease"/>
            <person name="Wu L."/>
            <person name="Ma J."/>
        </authorList>
    </citation>
    <scope>NUCLEOTIDE SEQUENCE [LARGE SCALE GENOMIC DNA]</scope>
    <source>
        <strain evidence="3">JCM 17498</strain>
    </source>
</reference>